<accession>A0A1H7MI60</accession>
<dbReference type="Proteomes" id="UP000199214">
    <property type="component" value="Unassembled WGS sequence"/>
</dbReference>
<name>A0A1H7MI60_9SPHN</name>
<evidence type="ECO:0000313" key="2">
    <source>
        <dbReference type="EMBL" id="SEL10801.1"/>
    </source>
</evidence>
<dbReference type="GO" id="GO:0043565">
    <property type="term" value="F:sequence-specific DNA binding"/>
    <property type="evidence" value="ECO:0007669"/>
    <property type="project" value="InterPro"/>
</dbReference>
<dbReference type="GO" id="GO:0003700">
    <property type="term" value="F:DNA-binding transcription factor activity"/>
    <property type="evidence" value="ECO:0007669"/>
    <property type="project" value="InterPro"/>
</dbReference>
<organism evidence="2 3">
    <name type="scientific">Sphingomonas palmae</name>
    <dbReference type="NCBI Taxonomy" id="1855283"/>
    <lineage>
        <taxon>Bacteria</taxon>
        <taxon>Pseudomonadati</taxon>
        <taxon>Pseudomonadota</taxon>
        <taxon>Alphaproteobacteria</taxon>
        <taxon>Sphingomonadales</taxon>
        <taxon>Sphingomonadaceae</taxon>
        <taxon>Sphingomonas</taxon>
    </lineage>
</organism>
<gene>
    <name evidence="2" type="ORF">SAMN05216382_1501</name>
</gene>
<dbReference type="RefSeq" id="WP_093004837.1">
    <property type="nucleotide sequence ID" value="NZ_FNZZ01000002.1"/>
</dbReference>
<dbReference type="PROSITE" id="PS01124">
    <property type="entry name" value="HTH_ARAC_FAMILY_2"/>
    <property type="match status" value="1"/>
</dbReference>
<evidence type="ECO:0000313" key="3">
    <source>
        <dbReference type="Proteomes" id="UP000199214"/>
    </source>
</evidence>
<evidence type="ECO:0000259" key="1">
    <source>
        <dbReference type="PROSITE" id="PS01124"/>
    </source>
</evidence>
<dbReference type="Gene3D" id="1.10.10.60">
    <property type="entry name" value="Homeodomain-like"/>
    <property type="match status" value="1"/>
</dbReference>
<keyword evidence="3" id="KW-1185">Reference proteome</keyword>
<reference evidence="3" key="1">
    <citation type="submission" date="2016-10" db="EMBL/GenBank/DDBJ databases">
        <authorList>
            <person name="Varghese N."/>
            <person name="Submissions S."/>
        </authorList>
    </citation>
    <scope>NUCLEOTIDE SEQUENCE [LARGE SCALE GENOMIC DNA]</scope>
    <source>
        <strain evidence="3">JS21-1</strain>
    </source>
</reference>
<protein>
    <submittedName>
        <fullName evidence="2">Helix-turn-helix domain-containing protein</fullName>
    </submittedName>
</protein>
<dbReference type="EMBL" id="FNZZ01000002">
    <property type="protein sequence ID" value="SEL10801.1"/>
    <property type="molecule type" value="Genomic_DNA"/>
</dbReference>
<dbReference type="STRING" id="1855283.SAMN05216382_1501"/>
<dbReference type="AlphaFoldDB" id="A0A1H7MI60"/>
<dbReference type="InterPro" id="IPR018060">
    <property type="entry name" value="HTH_AraC"/>
</dbReference>
<feature type="domain" description="HTH araC/xylS-type" evidence="1">
    <location>
        <begin position="181"/>
        <end position="280"/>
    </location>
</feature>
<sequence length="312" mass="33615">MRAEDLRGGTNRPGVPASAFAMPPGLAVRYDLPAPDLLELVSGYASYGDGNRAEMINWFLPAPPMICVLLDAGPVGIAIRNHRFAPAPVSVYGATSSAFRATTNGGIQVGIGLTALGWVRMFPQPASAFHNRVVPLDQVLPAGIAERLLGELEKLSDETLIAPTLDALLAPLFTRRHPHEDAIRDFTRLMLVDGVIEIADTADRLGLTVATLRRIAMQAFGMPPKLLLRRARFLRSLVKLLGSGEPMGYHLIDSSYYDASHFLRDANTFLGMPPRRFLAQGTTFLTASMVARAAAIGPATQALHALPRQSAS</sequence>
<proteinExistence type="predicted"/>
<dbReference type="Pfam" id="PF12833">
    <property type="entry name" value="HTH_18"/>
    <property type="match status" value="1"/>
</dbReference>
<dbReference type="OrthoDB" id="2559672at2"/>